<dbReference type="GeneID" id="93582991"/>
<dbReference type="RefSeq" id="XP_067495227.1">
    <property type="nucleotide sequence ID" value="XM_067636285.1"/>
</dbReference>
<evidence type="ECO:0008006" key="3">
    <source>
        <dbReference type="Google" id="ProtNLM"/>
    </source>
</evidence>
<evidence type="ECO:0000313" key="2">
    <source>
        <dbReference type="Proteomes" id="UP000283090"/>
    </source>
</evidence>
<dbReference type="Proteomes" id="UP000283090">
    <property type="component" value="Unassembled WGS sequence"/>
</dbReference>
<dbReference type="VEuPathDB" id="FungiDB:DFL_000680"/>
<keyword evidence="2" id="KW-1185">Reference proteome</keyword>
<dbReference type="OrthoDB" id="5319930at2759"/>
<comment type="caution">
    <text evidence="1">The sequence shown here is derived from an EMBL/GenBank/DDBJ whole genome shotgun (WGS) entry which is preliminary data.</text>
</comment>
<evidence type="ECO:0000313" key="1">
    <source>
        <dbReference type="EMBL" id="RVD89683.1"/>
    </source>
</evidence>
<dbReference type="EMBL" id="SAEB01000001">
    <property type="protein sequence ID" value="RVD89683.1"/>
    <property type="molecule type" value="Genomic_DNA"/>
</dbReference>
<reference evidence="1 2" key="1">
    <citation type="submission" date="2019-01" db="EMBL/GenBank/DDBJ databases">
        <title>Intercellular communication is required for trap formation in the nematode-trapping fungus Duddingtonia flagrans.</title>
        <authorList>
            <person name="Youssar L."/>
            <person name="Wernet V."/>
            <person name="Hensel N."/>
            <person name="Hildebrandt H.-G."/>
            <person name="Fischer R."/>
        </authorList>
    </citation>
    <scope>NUCLEOTIDE SEQUENCE [LARGE SCALE GENOMIC DNA]</scope>
    <source>
        <strain evidence="1 2">CBS H-5679</strain>
    </source>
</reference>
<protein>
    <recommendedName>
        <fullName evidence="3">F-box domain-containing protein</fullName>
    </recommendedName>
</protein>
<proteinExistence type="predicted"/>
<sequence>MKETQDQELKSLSSVSKRYRRITAPSIFSRLKLCDASLNAFENGDLAEIRRAIRHVTFEGIKVRSPSDIDHASVLALRYTHFFPLFPNVKSLDIQCRGLGRLFYYGLLSQILEHMSQQPSLRVLKLGHDYGDASFDIVSPDPTVNLNIMGGLAIDLMITKISDDGRETENRLEDLAVFPNLRELTIQDSLCIDLLASPRSCEAISLLLPSFRNVRKLSITCGWLDTTKLPWPEDLSHGNPEDWTPYFKTFPSTYPLVEELSITTKEAFRSEDFELLPGTFPTLRHLKVKASSMWDESRNPDWGETAYTHLMRFENLETVRITWPLQVGFIPSSHVTHQQWYMKRTLQGWMEEGVGKLKVLELIRVENPIAACMGRFFHVPREVLDPLVFCIVREGEGLELRRGRAPED</sequence>
<dbReference type="InterPro" id="IPR032675">
    <property type="entry name" value="LRR_dom_sf"/>
</dbReference>
<dbReference type="SUPFAM" id="SSF52047">
    <property type="entry name" value="RNI-like"/>
    <property type="match status" value="1"/>
</dbReference>
<name>A0A437AEG2_ARTFL</name>
<dbReference type="AlphaFoldDB" id="A0A437AEG2"/>
<gene>
    <name evidence="1" type="ORF">DFL_000680</name>
</gene>
<dbReference type="Gene3D" id="3.80.10.10">
    <property type="entry name" value="Ribonuclease Inhibitor"/>
    <property type="match status" value="1"/>
</dbReference>
<accession>A0A437AEG2</accession>
<organism evidence="1 2">
    <name type="scientific">Arthrobotrys flagrans</name>
    <name type="common">Nematode-trapping fungus</name>
    <name type="synonym">Trichothecium flagrans</name>
    <dbReference type="NCBI Taxonomy" id="97331"/>
    <lineage>
        <taxon>Eukaryota</taxon>
        <taxon>Fungi</taxon>
        <taxon>Dikarya</taxon>
        <taxon>Ascomycota</taxon>
        <taxon>Pezizomycotina</taxon>
        <taxon>Orbiliomycetes</taxon>
        <taxon>Orbiliales</taxon>
        <taxon>Orbiliaceae</taxon>
        <taxon>Arthrobotrys</taxon>
    </lineage>
</organism>